<dbReference type="AlphaFoldDB" id="A0A3M8DAD6"/>
<reference evidence="2 3" key="1">
    <citation type="submission" date="2018-10" db="EMBL/GenBank/DDBJ databases">
        <title>Phylogenomics of Brevibacillus.</title>
        <authorList>
            <person name="Dunlap C."/>
        </authorList>
    </citation>
    <scope>NUCLEOTIDE SEQUENCE [LARGE SCALE GENOMIC DNA]</scope>
    <source>
        <strain evidence="2 3">JCM 15085</strain>
    </source>
</reference>
<dbReference type="RefSeq" id="WP_122912257.1">
    <property type="nucleotide sequence ID" value="NZ_RHHT01000005.1"/>
</dbReference>
<dbReference type="Pfam" id="PF13508">
    <property type="entry name" value="Acetyltransf_7"/>
    <property type="match status" value="1"/>
</dbReference>
<dbReference type="EMBL" id="RHHT01000005">
    <property type="protein sequence ID" value="RNB84903.1"/>
    <property type="molecule type" value="Genomic_DNA"/>
</dbReference>
<dbReference type="GO" id="GO:0016747">
    <property type="term" value="F:acyltransferase activity, transferring groups other than amino-acyl groups"/>
    <property type="evidence" value="ECO:0007669"/>
    <property type="project" value="InterPro"/>
</dbReference>
<dbReference type="InterPro" id="IPR016181">
    <property type="entry name" value="Acyl_CoA_acyltransferase"/>
</dbReference>
<dbReference type="PROSITE" id="PS51186">
    <property type="entry name" value="GNAT"/>
    <property type="match status" value="1"/>
</dbReference>
<organism evidence="2 3">
    <name type="scientific">Brevibacillus panacihumi</name>
    <dbReference type="NCBI Taxonomy" id="497735"/>
    <lineage>
        <taxon>Bacteria</taxon>
        <taxon>Bacillati</taxon>
        <taxon>Bacillota</taxon>
        <taxon>Bacilli</taxon>
        <taxon>Bacillales</taxon>
        <taxon>Paenibacillaceae</taxon>
        <taxon>Brevibacillus</taxon>
    </lineage>
</organism>
<dbReference type="Gene3D" id="3.40.630.30">
    <property type="match status" value="1"/>
</dbReference>
<dbReference type="Proteomes" id="UP000281915">
    <property type="component" value="Unassembled WGS sequence"/>
</dbReference>
<proteinExistence type="predicted"/>
<name>A0A3M8DAD6_9BACL</name>
<gene>
    <name evidence="2" type="ORF">EDM58_04295</name>
</gene>
<dbReference type="PANTHER" id="PTHR43072:SF36">
    <property type="entry name" value="RIBOSOMAL-PROTEIN-ALANINE ACETYLTRANSFERASE"/>
    <property type="match status" value="1"/>
</dbReference>
<protein>
    <submittedName>
        <fullName evidence="2">GNAT family N-acetyltransferase</fullName>
    </submittedName>
</protein>
<evidence type="ECO:0000259" key="1">
    <source>
        <dbReference type="PROSITE" id="PS51186"/>
    </source>
</evidence>
<dbReference type="SUPFAM" id="SSF55729">
    <property type="entry name" value="Acyl-CoA N-acyltransferases (Nat)"/>
    <property type="match status" value="1"/>
</dbReference>
<dbReference type="InterPro" id="IPR000182">
    <property type="entry name" value="GNAT_dom"/>
</dbReference>
<feature type="domain" description="N-acetyltransferase" evidence="1">
    <location>
        <begin position="1"/>
        <end position="153"/>
    </location>
</feature>
<evidence type="ECO:0000313" key="2">
    <source>
        <dbReference type="EMBL" id="RNB84903.1"/>
    </source>
</evidence>
<comment type="caution">
    <text evidence="2">The sequence shown here is derived from an EMBL/GenBank/DDBJ whole genome shotgun (WGS) entry which is preliminary data.</text>
</comment>
<accession>A0A3M8DAD6</accession>
<sequence>MIRLIDNTNPVMAAHILRVQIPAYRVEARLMNFDGIPPLQDTLESIQASDETFLGYFDADEELAGFLSFEEEQAGYTICRLVVHPDHFRKGIGKALLHHFMCEVGKSLKVAVSTGATNEPALNLYKRFGFQQIGLLEIAPDVYLALLESNPSDDSVSPSSRDAGQS</sequence>
<keyword evidence="2" id="KW-0808">Transferase</keyword>
<dbReference type="CDD" id="cd04301">
    <property type="entry name" value="NAT_SF"/>
    <property type="match status" value="1"/>
</dbReference>
<dbReference type="PANTHER" id="PTHR43072">
    <property type="entry name" value="N-ACETYLTRANSFERASE"/>
    <property type="match status" value="1"/>
</dbReference>
<evidence type="ECO:0000313" key="3">
    <source>
        <dbReference type="Proteomes" id="UP000281915"/>
    </source>
</evidence>